<keyword evidence="3" id="KW-1185">Reference proteome</keyword>
<dbReference type="AlphaFoldDB" id="A0A8H5BB06"/>
<proteinExistence type="predicted"/>
<organism evidence="2 3">
    <name type="scientific">Ephemerocybe angulata</name>
    <dbReference type="NCBI Taxonomy" id="980116"/>
    <lineage>
        <taxon>Eukaryota</taxon>
        <taxon>Fungi</taxon>
        <taxon>Dikarya</taxon>
        <taxon>Basidiomycota</taxon>
        <taxon>Agaricomycotina</taxon>
        <taxon>Agaricomycetes</taxon>
        <taxon>Agaricomycetidae</taxon>
        <taxon>Agaricales</taxon>
        <taxon>Agaricineae</taxon>
        <taxon>Psathyrellaceae</taxon>
        <taxon>Ephemerocybe</taxon>
    </lineage>
</organism>
<name>A0A8H5BB06_9AGAR</name>
<protein>
    <recommendedName>
        <fullName evidence="4">F-box domain-containing protein</fullName>
    </recommendedName>
</protein>
<comment type="caution">
    <text evidence="2">The sequence shown here is derived from an EMBL/GenBank/DDBJ whole genome shotgun (WGS) entry which is preliminary data.</text>
</comment>
<dbReference type="Proteomes" id="UP000541558">
    <property type="component" value="Unassembled WGS sequence"/>
</dbReference>
<evidence type="ECO:0008006" key="4">
    <source>
        <dbReference type="Google" id="ProtNLM"/>
    </source>
</evidence>
<dbReference type="OrthoDB" id="3178870at2759"/>
<feature type="region of interest" description="Disordered" evidence="1">
    <location>
        <begin position="37"/>
        <end position="73"/>
    </location>
</feature>
<evidence type="ECO:0000256" key="1">
    <source>
        <dbReference type="SAM" id="MobiDB-lite"/>
    </source>
</evidence>
<evidence type="ECO:0000313" key="3">
    <source>
        <dbReference type="Proteomes" id="UP000541558"/>
    </source>
</evidence>
<reference evidence="2 3" key="1">
    <citation type="journal article" date="2020" name="ISME J.">
        <title>Uncovering the hidden diversity of litter-decomposition mechanisms in mushroom-forming fungi.</title>
        <authorList>
            <person name="Floudas D."/>
            <person name="Bentzer J."/>
            <person name="Ahren D."/>
            <person name="Johansson T."/>
            <person name="Persson P."/>
            <person name="Tunlid A."/>
        </authorList>
    </citation>
    <scope>NUCLEOTIDE SEQUENCE [LARGE SCALE GENOMIC DNA]</scope>
    <source>
        <strain evidence="2 3">CBS 175.51</strain>
    </source>
</reference>
<evidence type="ECO:0000313" key="2">
    <source>
        <dbReference type="EMBL" id="KAF5320060.1"/>
    </source>
</evidence>
<dbReference type="EMBL" id="JAACJK010000171">
    <property type="protein sequence ID" value="KAF5320060.1"/>
    <property type="molecule type" value="Genomic_DNA"/>
</dbReference>
<gene>
    <name evidence="2" type="ORF">D9611_010321</name>
</gene>
<sequence length="445" mass="49770">MDPFRAFHTKIQVLANLNENIVNSHFPEELDHCVARRKKPKTSAKADNSWSISSDSNDNAVPGPATIPRGPPRLRPALPQEVIELILRDLSKVELLPVLRSNKALYSVAVRVLYRELAESSPSRLISLLRALLPQTHVHPHVRKLDLNIAALECPTANLYRTLHALLRRTTGLASLSLDLPKAHSPVWIFEGCSFKLRQFSTSMHCSPALARFLDTQDRIVQLTLRGFQNDTMRSLPYLYMDITHTLTGIPGSGAIEILKKQEAGLEPFVLSPGALPRLAVFNAIHAGPAVVGEVVKGRPVTTVSIPLFSTNARRSLDALEGSAVPLKRLSIISFDPDAPNYIFEQVATRFPELEALHIVVLLAEFTNELLLAACQHLRHFKRLKYITCVATSSEESSVAEEQEIAEKWHEECPTLRTIILPRGRVWFQKPARISSDRNWECLED</sequence>
<feature type="compositionally biased region" description="Low complexity" evidence="1">
    <location>
        <begin position="47"/>
        <end position="59"/>
    </location>
</feature>
<accession>A0A8H5BB06</accession>